<dbReference type="RefSeq" id="WP_013137443.1">
    <property type="nucleotide sequence ID" value="NC_014168.1"/>
</dbReference>
<gene>
    <name evidence="1" type="ordered locus">Srot_0502</name>
</gene>
<accession>D6ZC10</accession>
<sequence length="247" mass="27080">MAVTVNPAALYAFKEHQIKITEEIDAAKKYSDTNLQDMSWTSAGIAGQFLWSTAISGIKNIHQGVDTNLTLLHSLTTVSANEVGKAGDMYAHTDQYHAQQIDNKYNGTPEWTGHGLHRFSAEDPASKLQPPKAEEIIPGGVDKALGAGSWLSLSHWVLEAIDQVCGVNPGKWVLEKFTGDWEAFGKVADSLRKIGEFYNSYGQNISEDMVFMLDSWTGKAAGSAKGYFEKFASSVQHQQDSLEKVAH</sequence>
<evidence type="ECO:0000313" key="2">
    <source>
        <dbReference type="Proteomes" id="UP000002247"/>
    </source>
</evidence>
<organism evidence="1 2">
    <name type="scientific">Segniliparus rotundus (strain ATCC BAA-972 / CDC 1076 / CIP 108378 / DSM 44985 / JCM 13578)</name>
    <dbReference type="NCBI Taxonomy" id="640132"/>
    <lineage>
        <taxon>Bacteria</taxon>
        <taxon>Bacillati</taxon>
        <taxon>Actinomycetota</taxon>
        <taxon>Actinomycetes</taxon>
        <taxon>Mycobacteriales</taxon>
        <taxon>Segniliparaceae</taxon>
        <taxon>Segniliparus</taxon>
    </lineage>
</organism>
<dbReference type="Proteomes" id="UP000002247">
    <property type="component" value="Chromosome"/>
</dbReference>
<protein>
    <submittedName>
        <fullName evidence="1">Uncharacterized protein</fullName>
    </submittedName>
</protein>
<name>D6ZC10_SEGRD</name>
<keyword evidence="2" id="KW-1185">Reference proteome</keyword>
<dbReference type="KEGG" id="srt:Srot_0502"/>
<dbReference type="HOGENOM" id="CLU_1123891_0_0_11"/>
<dbReference type="AlphaFoldDB" id="D6ZC10"/>
<dbReference type="STRING" id="640132.Srot_0502"/>
<dbReference type="eggNOG" id="ENOG5033D73">
    <property type="taxonomic scope" value="Bacteria"/>
</dbReference>
<proteinExistence type="predicted"/>
<dbReference type="OrthoDB" id="3692598at2"/>
<evidence type="ECO:0000313" key="1">
    <source>
        <dbReference type="EMBL" id="ADG96987.1"/>
    </source>
</evidence>
<reference evidence="1 2" key="1">
    <citation type="journal article" date="2010" name="Stand. Genomic Sci.">
        <title>Complete genome sequence of Segniliparus rotundus type strain (CDC 1076).</title>
        <authorList>
            <person name="Sikorski J."/>
            <person name="Lapidus A."/>
            <person name="Copeland A."/>
            <person name="Misra M."/>
            <person name="Glavina Del Rio T."/>
            <person name="Nolan M."/>
            <person name="Lucas S."/>
            <person name="Chen F."/>
            <person name="Tice H."/>
            <person name="Cheng J.F."/>
            <person name="Jando M."/>
            <person name="Schneider S."/>
            <person name="Bruce D."/>
            <person name="Goodwin L."/>
            <person name="Pitluck S."/>
            <person name="Liolios K."/>
            <person name="Mikhailova N."/>
            <person name="Pati A."/>
            <person name="Ivanova N."/>
            <person name="Mavromatis K."/>
            <person name="Chen A."/>
            <person name="Palaniappan K."/>
            <person name="Chertkov O."/>
            <person name="Land M."/>
            <person name="Hauser L."/>
            <person name="Chang Y.J."/>
            <person name="Jeffries C.D."/>
            <person name="Brettin T."/>
            <person name="Detter J.C."/>
            <person name="Han C."/>
            <person name="Rohde M."/>
            <person name="Goker M."/>
            <person name="Bristow J."/>
            <person name="Eisen J.A."/>
            <person name="Markowitz V."/>
            <person name="Hugenholtz P."/>
            <person name="Kyrpides N.C."/>
            <person name="Klenk H.P."/>
        </authorList>
    </citation>
    <scope>NUCLEOTIDE SEQUENCE [LARGE SCALE GENOMIC DNA]</scope>
    <source>
        <strain evidence="2">ATCC BAA-972 / CDC 1076 / CIP 108378 / DSM 44985 / JCM 13578</strain>
    </source>
</reference>
<dbReference type="EMBL" id="CP001958">
    <property type="protein sequence ID" value="ADG96987.1"/>
    <property type="molecule type" value="Genomic_DNA"/>
</dbReference>